<evidence type="ECO:0000313" key="1">
    <source>
        <dbReference type="EMBL" id="THF34313.1"/>
    </source>
</evidence>
<dbReference type="RefSeq" id="WP_136492545.1">
    <property type="nucleotide sequence ID" value="NZ_SSBS01000002.1"/>
</dbReference>
<sequence length="373" mass="43178">MAIDLVNIAQSISKTGFKLEYEIGQTLRKNGWHLISNRCYIDDLEGTVREIDLLAYKVTNLKDLSIYTVIIISCKKNEANSWALLSRPVDDKDPNYNWRPFKGWTNHPAIHHYMSKMTWSPSYHEKLSKACPMLFSAPNVDVFAFQEMSKANSSPQNDKNIFSSITSLMKAQSYEMSILKERQKNKKRIYQFNLASIIESELVRVLFQDNDISAESVNAEDYLCRYILNQKEEVARIKFITASAFPDILRQYSIVHASNCEFIQESYDKFYRDAYKDWSKTQVLLPDFNTLAKPALRMALYRHTRKFATTSDLSLSWSEKKEALSVDIDADDIDLDMVAKLNQDKQFKKEIATAMANVFHYEGDFSFDIGIPF</sequence>
<protein>
    <submittedName>
        <fullName evidence="1">Uncharacterized protein</fullName>
    </submittedName>
</protein>
<comment type="caution">
    <text evidence="1">The sequence shown here is derived from an EMBL/GenBank/DDBJ whole genome shotgun (WGS) entry which is preliminary data.</text>
</comment>
<accession>A0AAQ2DF96</accession>
<dbReference type="Proteomes" id="UP000310574">
    <property type="component" value="Unassembled WGS sequence"/>
</dbReference>
<organism evidence="1 2">
    <name type="scientific">Pseudomonas atacamensis</name>
    <dbReference type="NCBI Taxonomy" id="2565368"/>
    <lineage>
        <taxon>Bacteria</taxon>
        <taxon>Pseudomonadati</taxon>
        <taxon>Pseudomonadota</taxon>
        <taxon>Gammaproteobacteria</taxon>
        <taxon>Pseudomonadales</taxon>
        <taxon>Pseudomonadaceae</taxon>
        <taxon>Pseudomonas</taxon>
    </lineage>
</organism>
<dbReference type="EMBL" id="SSBS01000002">
    <property type="protein sequence ID" value="THF34313.1"/>
    <property type="molecule type" value="Genomic_DNA"/>
</dbReference>
<reference evidence="1 2" key="1">
    <citation type="submission" date="2019-04" db="EMBL/GenBank/DDBJ databases">
        <title>Draft genome sequence of Pseudomonas sp. M7D1 isolated from rhizosphere of plant the flowery desert.</title>
        <authorList>
            <person name="Poblete-Morales M."/>
            <person name="Plaza N."/>
            <person name="Corsini G."/>
            <person name="Silva E."/>
        </authorList>
    </citation>
    <scope>NUCLEOTIDE SEQUENCE [LARGE SCALE GENOMIC DNA]</scope>
    <source>
        <strain evidence="1 2">M7D1</strain>
    </source>
</reference>
<dbReference type="AlphaFoldDB" id="A0AAQ2DF96"/>
<evidence type="ECO:0000313" key="2">
    <source>
        <dbReference type="Proteomes" id="UP000310574"/>
    </source>
</evidence>
<name>A0AAQ2DF96_9PSED</name>
<gene>
    <name evidence="1" type="ORF">E5170_08565</name>
</gene>
<proteinExistence type="predicted"/>